<dbReference type="SMR" id="A0A165CHM7"/>
<keyword evidence="2" id="KW-0805">Transcription regulation</keyword>
<dbReference type="PROSITE" id="PS50931">
    <property type="entry name" value="HTH_LYSR"/>
    <property type="match status" value="1"/>
</dbReference>
<evidence type="ECO:0000256" key="4">
    <source>
        <dbReference type="ARBA" id="ARBA00023163"/>
    </source>
</evidence>
<dbReference type="Proteomes" id="UP000076872">
    <property type="component" value="Unassembled WGS sequence"/>
</dbReference>
<name>A0A165CHM7_LACPN</name>
<dbReference type="EMBL" id="LUXO01000030">
    <property type="protein sequence ID" value="KZV02707.1"/>
    <property type="molecule type" value="Genomic_DNA"/>
</dbReference>
<dbReference type="GO" id="GO:0032993">
    <property type="term" value="C:protein-DNA complex"/>
    <property type="evidence" value="ECO:0007669"/>
    <property type="project" value="TreeGrafter"/>
</dbReference>
<dbReference type="GO" id="GO:0003700">
    <property type="term" value="F:DNA-binding transcription factor activity"/>
    <property type="evidence" value="ECO:0007669"/>
    <property type="project" value="InterPro"/>
</dbReference>
<evidence type="ECO:0000256" key="3">
    <source>
        <dbReference type="ARBA" id="ARBA00023125"/>
    </source>
</evidence>
<dbReference type="SUPFAM" id="SSF53850">
    <property type="entry name" value="Periplasmic binding protein-like II"/>
    <property type="match status" value="1"/>
</dbReference>
<dbReference type="EMBL" id="LUXM01000019">
    <property type="protein sequence ID" value="KZU96512.1"/>
    <property type="molecule type" value="Genomic_DNA"/>
</dbReference>
<reference evidence="8 11" key="2">
    <citation type="submission" date="2016-08" db="EMBL/GenBank/DDBJ databases">
        <title>Genome sequencing of Lactobacillus plantarum JSA22, isolated from fermented soybean paste.</title>
        <authorList>
            <person name="Choi H.S."/>
        </authorList>
    </citation>
    <scope>NUCLEOTIDE SEQUENCE [LARGE SCALE GENOMIC DNA]</scope>
    <source>
        <strain evidence="8 11">JSA22</strain>
    </source>
</reference>
<dbReference type="AlphaFoldDB" id="A0A165CHM7"/>
<keyword evidence="3" id="KW-0238">DNA-binding</keyword>
<dbReference type="FunFam" id="1.10.10.10:FF:000001">
    <property type="entry name" value="LysR family transcriptional regulator"/>
    <property type="match status" value="1"/>
</dbReference>
<evidence type="ECO:0000256" key="2">
    <source>
        <dbReference type="ARBA" id="ARBA00023015"/>
    </source>
</evidence>
<dbReference type="PATRIC" id="fig|1590.144.peg.2709"/>
<dbReference type="Pfam" id="PF00126">
    <property type="entry name" value="HTH_1"/>
    <property type="match status" value="1"/>
</dbReference>
<dbReference type="RefSeq" id="WP_011102052.1">
    <property type="nucleotide sequence ID" value="NZ_AP028145.1"/>
</dbReference>
<evidence type="ECO:0000313" key="10">
    <source>
        <dbReference type="Proteomes" id="UP000076882"/>
    </source>
</evidence>
<dbReference type="Gene3D" id="3.40.190.290">
    <property type="match status" value="1"/>
</dbReference>
<comment type="caution">
    <text evidence="6">The sequence shown here is derived from an EMBL/GenBank/DDBJ whole genome shotgun (WGS) entry which is preliminary data.</text>
</comment>
<reference evidence="9 10" key="1">
    <citation type="submission" date="2016-03" db="EMBL/GenBank/DDBJ databases">
        <title>Comparative genomics of 54 Lactobacillus plantarum strains reveals genomic uncoupling from niche constraints.</title>
        <authorList>
            <person name="Martino M.E."/>
        </authorList>
    </citation>
    <scope>NUCLEOTIDE SEQUENCE [LARGE SCALE GENOMIC DNA]</scope>
    <source>
        <strain evidence="6 10">19.1</strain>
        <strain evidence="7 9">NAB2</strain>
    </source>
</reference>
<dbReference type="PANTHER" id="PTHR30346">
    <property type="entry name" value="TRANSCRIPTIONAL DUAL REGULATOR HCAR-RELATED"/>
    <property type="match status" value="1"/>
</dbReference>
<dbReference type="SUPFAM" id="SSF46785">
    <property type="entry name" value="Winged helix' DNA-binding domain"/>
    <property type="match status" value="1"/>
</dbReference>
<keyword evidence="4" id="KW-0804">Transcription</keyword>
<evidence type="ECO:0000313" key="6">
    <source>
        <dbReference type="EMBL" id="KZU96512.1"/>
    </source>
</evidence>
<gene>
    <name evidence="6" type="ORF">Lp19_1124</name>
    <name evidence="8" type="ORF">LPJSA22_02821</name>
    <name evidence="7" type="ORF">NAB2_1861</name>
</gene>
<dbReference type="KEGG" id="lpb:SH83_13040"/>
<proteinExistence type="inferred from homology"/>
<accession>A0A165CHM7</accession>
<evidence type="ECO:0000259" key="5">
    <source>
        <dbReference type="PROSITE" id="PS50931"/>
    </source>
</evidence>
<dbReference type="EMBL" id="MCOL01000001">
    <property type="protein sequence ID" value="ODO62803.1"/>
    <property type="molecule type" value="Genomic_DNA"/>
</dbReference>
<evidence type="ECO:0000313" key="8">
    <source>
        <dbReference type="EMBL" id="ODO62803.1"/>
    </source>
</evidence>
<evidence type="ECO:0000313" key="9">
    <source>
        <dbReference type="Proteomes" id="UP000076872"/>
    </source>
</evidence>
<dbReference type="Proteomes" id="UP000076882">
    <property type="component" value="Unassembled WGS sequence"/>
</dbReference>
<dbReference type="InterPro" id="IPR036390">
    <property type="entry name" value="WH_DNA-bd_sf"/>
</dbReference>
<organism evidence="6 10">
    <name type="scientific">Lactiplantibacillus plantarum</name>
    <name type="common">Lactobacillus plantarum</name>
    <dbReference type="NCBI Taxonomy" id="1590"/>
    <lineage>
        <taxon>Bacteria</taxon>
        <taxon>Bacillati</taxon>
        <taxon>Bacillota</taxon>
        <taxon>Bacilli</taxon>
        <taxon>Lactobacillales</taxon>
        <taxon>Lactobacillaceae</taxon>
        <taxon>Lactiplantibacillus</taxon>
    </lineage>
</organism>
<dbReference type="InterPro" id="IPR005119">
    <property type="entry name" value="LysR_subst-bd"/>
</dbReference>
<evidence type="ECO:0000313" key="11">
    <source>
        <dbReference type="Proteomes" id="UP000094892"/>
    </source>
</evidence>
<dbReference type="CDD" id="cd05466">
    <property type="entry name" value="PBP2_LTTR_substrate"/>
    <property type="match status" value="1"/>
</dbReference>
<dbReference type="Proteomes" id="UP000094892">
    <property type="component" value="Unassembled WGS sequence"/>
</dbReference>
<protein>
    <submittedName>
        <fullName evidence="8">HTH-type transcriptional regulator CysL</fullName>
    </submittedName>
    <submittedName>
        <fullName evidence="6">Transcription regulator</fullName>
    </submittedName>
</protein>
<dbReference type="InterPro" id="IPR000847">
    <property type="entry name" value="LysR_HTH_N"/>
</dbReference>
<feature type="domain" description="HTH lysR-type" evidence="5">
    <location>
        <begin position="1"/>
        <end position="58"/>
    </location>
</feature>
<evidence type="ECO:0000313" key="7">
    <source>
        <dbReference type="EMBL" id="KZV02707.1"/>
    </source>
</evidence>
<comment type="similarity">
    <text evidence="1">Belongs to the LysR transcriptional regulatory family.</text>
</comment>
<dbReference type="GO" id="GO:0003677">
    <property type="term" value="F:DNA binding"/>
    <property type="evidence" value="ECO:0007669"/>
    <property type="project" value="UniProtKB-KW"/>
</dbReference>
<dbReference type="InterPro" id="IPR036388">
    <property type="entry name" value="WH-like_DNA-bd_sf"/>
</dbReference>
<evidence type="ECO:0000256" key="1">
    <source>
        <dbReference type="ARBA" id="ARBA00009437"/>
    </source>
</evidence>
<dbReference type="Pfam" id="PF03466">
    <property type="entry name" value="LysR_substrate"/>
    <property type="match status" value="1"/>
</dbReference>
<dbReference type="PANTHER" id="PTHR30346:SF28">
    <property type="entry name" value="HTH-TYPE TRANSCRIPTIONAL REGULATOR CYNR"/>
    <property type="match status" value="1"/>
</dbReference>
<sequence>MDLDRLQTFLKVVQYGSFQQVAAREYRSQRTVSKQMTQLENELKVTLFDRGQNRIQLTPQGRLFWASAQDIVNNYTTALTELRQFNVPTDQILRVGYFSAFEQRLLLPALYDLKQQHSELQLVVRQGSNEHLAQQVADGSLDLALSINYGRPAVTPESQLTAVPIYHNQMVIGVSRLNPLSRLSQLPPSALATLPILYYSPESSTFLLESFLASAPFIQDYEQIRRVSSAEQMHLLVALNQALAFYPAGLVPTKHDEQVAYLPITDAAQQGYDIVALLKSNRSRPLIAKLVQRLKANAKSDE</sequence>
<dbReference type="Gene3D" id="1.10.10.10">
    <property type="entry name" value="Winged helix-like DNA-binding domain superfamily/Winged helix DNA-binding domain"/>
    <property type="match status" value="1"/>
</dbReference>